<keyword evidence="5" id="KW-0479">Metal-binding</keyword>
<name>A0A1H4Q8B4_9MICO</name>
<gene>
    <name evidence="14" type="ORF">SAMN04489806_2743</name>
</gene>
<dbReference type="PANTHER" id="PTHR11136">
    <property type="entry name" value="FOLYLPOLYGLUTAMATE SYNTHASE-RELATED"/>
    <property type="match status" value="1"/>
</dbReference>
<dbReference type="InterPro" id="IPR013221">
    <property type="entry name" value="Mur_ligase_cen"/>
</dbReference>
<proteinExistence type="inferred from homology"/>
<evidence type="ECO:0000259" key="13">
    <source>
        <dbReference type="Pfam" id="PF08245"/>
    </source>
</evidence>
<dbReference type="OrthoDB" id="9809356at2"/>
<dbReference type="InterPro" id="IPR004101">
    <property type="entry name" value="Mur_ligase_C"/>
</dbReference>
<comment type="similarity">
    <text evidence="2 11">Belongs to the folylpolyglutamate synthase family.</text>
</comment>
<dbReference type="SUPFAM" id="SSF53244">
    <property type="entry name" value="MurD-like peptide ligases, peptide-binding domain"/>
    <property type="match status" value="1"/>
</dbReference>
<dbReference type="PROSITE" id="PS01011">
    <property type="entry name" value="FOLYLPOLYGLU_SYNT_1"/>
    <property type="match status" value="1"/>
</dbReference>
<dbReference type="GO" id="GO:0008841">
    <property type="term" value="F:dihydrofolate synthase activity"/>
    <property type="evidence" value="ECO:0007669"/>
    <property type="project" value="TreeGrafter"/>
</dbReference>
<dbReference type="InterPro" id="IPR018109">
    <property type="entry name" value="Folylpolyglutamate_synth_CS"/>
</dbReference>
<dbReference type="Gene3D" id="3.90.190.20">
    <property type="entry name" value="Mur ligase, C-terminal domain"/>
    <property type="match status" value="1"/>
</dbReference>
<evidence type="ECO:0000259" key="12">
    <source>
        <dbReference type="Pfam" id="PF02875"/>
    </source>
</evidence>
<keyword evidence="6 11" id="KW-0547">Nucleotide-binding</keyword>
<dbReference type="GO" id="GO:0046872">
    <property type="term" value="F:metal ion binding"/>
    <property type="evidence" value="ECO:0007669"/>
    <property type="project" value="UniProtKB-KW"/>
</dbReference>
<evidence type="ECO:0000256" key="8">
    <source>
        <dbReference type="ARBA" id="ARBA00022842"/>
    </source>
</evidence>
<dbReference type="AlphaFoldDB" id="A0A1H4Q8B4"/>
<dbReference type="EC" id="6.3.2.17" evidence="3"/>
<dbReference type="Proteomes" id="UP000199183">
    <property type="component" value="Unassembled WGS sequence"/>
</dbReference>
<evidence type="ECO:0000256" key="10">
    <source>
        <dbReference type="ARBA" id="ARBA00047493"/>
    </source>
</evidence>
<dbReference type="PIRSF" id="PIRSF001563">
    <property type="entry name" value="Folylpolyglu_synth"/>
    <property type="match status" value="1"/>
</dbReference>
<dbReference type="GO" id="GO:0004326">
    <property type="term" value="F:tetrahydrofolylpolyglutamate synthase activity"/>
    <property type="evidence" value="ECO:0007669"/>
    <property type="project" value="UniProtKB-EC"/>
</dbReference>
<dbReference type="RefSeq" id="WP_091185532.1">
    <property type="nucleotide sequence ID" value="NZ_FNRY01000001.1"/>
</dbReference>
<evidence type="ECO:0000256" key="4">
    <source>
        <dbReference type="ARBA" id="ARBA00022598"/>
    </source>
</evidence>
<dbReference type="EMBL" id="FNRY01000001">
    <property type="protein sequence ID" value="SEC15873.1"/>
    <property type="molecule type" value="Genomic_DNA"/>
</dbReference>
<feature type="domain" description="Mur ligase central" evidence="13">
    <location>
        <begin position="58"/>
        <end position="288"/>
    </location>
</feature>
<sequence>MPESSIDDARFADEAADAIAELYTRVGEGRPAPRLDATRRAMELLGDPQTAYPIIQLTGTNGKTSTARFTESLLRAHGLRTGLFTSPHLRVFNERISIDGEPISDEKLATNWQDVKPYIELVDAELQQKGDVRLTFFEALTVLAFASFADAPVDVAVIEVGMGGEWDSTNVADAQVAVFTPIDIDHAATLGSTITEIARTKAGIIKPGARVVTSVQAAAAMAEIESAVRRNDAELYREDKDFVLSSDLVAVGGQQISVTGRAGTYTEQFLPVFGDHQGHNAALAIAVVETFLGNGSVRIADDVLAQGLAEARSPGRLELASTEPPTLVDAAHNPHGVRSLVAALDRYFDVDEIAFVMAVLADKDVPGILAAVLPKATRVYATQVESERALSADELAVAVAKAGAGDRVAAFESVDDALYAAREWAGEQPRRMVVVAGSIILAGETLLIADDRDWA</sequence>
<keyword evidence="4 11" id="KW-0436">Ligase</keyword>
<dbReference type="Pfam" id="PF08245">
    <property type="entry name" value="Mur_ligase_M"/>
    <property type="match status" value="1"/>
</dbReference>
<dbReference type="PANTHER" id="PTHR11136:SF0">
    <property type="entry name" value="DIHYDROFOLATE SYNTHETASE-RELATED"/>
    <property type="match status" value="1"/>
</dbReference>
<evidence type="ECO:0000256" key="7">
    <source>
        <dbReference type="ARBA" id="ARBA00022840"/>
    </source>
</evidence>
<dbReference type="Gene3D" id="3.40.1190.10">
    <property type="entry name" value="Mur-like, catalytic domain"/>
    <property type="match status" value="1"/>
</dbReference>
<feature type="domain" description="Mur ligase C-terminal" evidence="12">
    <location>
        <begin position="315"/>
        <end position="438"/>
    </location>
</feature>
<keyword evidence="7 11" id="KW-0067">ATP-binding</keyword>
<evidence type="ECO:0000256" key="2">
    <source>
        <dbReference type="ARBA" id="ARBA00008276"/>
    </source>
</evidence>
<dbReference type="SUPFAM" id="SSF53623">
    <property type="entry name" value="MurD-like peptide ligases, catalytic domain"/>
    <property type="match status" value="1"/>
</dbReference>
<evidence type="ECO:0000256" key="6">
    <source>
        <dbReference type="ARBA" id="ARBA00022741"/>
    </source>
</evidence>
<dbReference type="NCBIfam" id="TIGR01499">
    <property type="entry name" value="folC"/>
    <property type="match status" value="1"/>
</dbReference>
<dbReference type="GO" id="GO:0005737">
    <property type="term" value="C:cytoplasm"/>
    <property type="evidence" value="ECO:0007669"/>
    <property type="project" value="TreeGrafter"/>
</dbReference>
<evidence type="ECO:0000313" key="14">
    <source>
        <dbReference type="EMBL" id="SEC15873.1"/>
    </source>
</evidence>
<keyword evidence="15" id="KW-1185">Reference proteome</keyword>
<keyword evidence="8" id="KW-0460">Magnesium</keyword>
<reference evidence="14 15" key="1">
    <citation type="submission" date="2016-10" db="EMBL/GenBank/DDBJ databases">
        <authorList>
            <person name="de Groot N.N."/>
        </authorList>
    </citation>
    <scope>NUCLEOTIDE SEQUENCE [LARGE SCALE GENOMIC DNA]</scope>
    <source>
        <strain evidence="14 15">DSM 21799</strain>
    </source>
</reference>
<evidence type="ECO:0000313" key="15">
    <source>
        <dbReference type="Proteomes" id="UP000199183"/>
    </source>
</evidence>
<dbReference type="InterPro" id="IPR036615">
    <property type="entry name" value="Mur_ligase_C_dom_sf"/>
</dbReference>
<organism evidence="14 15">
    <name type="scientific">Paramicrobacterium humi</name>
    <dbReference type="NCBI Taxonomy" id="640635"/>
    <lineage>
        <taxon>Bacteria</taxon>
        <taxon>Bacillati</taxon>
        <taxon>Actinomycetota</taxon>
        <taxon>Actinomycetes</taxon>
        <taxon>Micrococcales</taxon>
        <taxon>Microbacteriaceae</taxon>
        <taxon>Paramicrobacterium</taxon>
    </lineage>
</organism>
<dbReference type="GO" id="GO:0005524">
    <property type="term" value="F:ATP binding"/>
    <property type="evidence" value="ECO:0007669"/>
    <property type="project" value="UniProtKB-KW"/>
</dbReference>
<dbReference type="Pfam" id="PF02875">
    <property type="entry name" value="Mur_ligase_C"/>
    <property type="match status" value="1"/>
</dbReference>
<accession>A0A1H4Q8B4</accession>
<comment type="cofactor">
    <cofactor evidence="1">
        <name>Mg(2+)</name>
        <dbReference type="ChEBI" id="CHEBI:18420"/>
    </cofactor>
</comment>
<evidence type="ECO:0000256" key="3">
    <source>
        <dbReference type="ARBA" id="ARBA00013025"/>
    </source>
</evidence>
<dbReference type="FunFam" id="3.40.1190.10:FF:000011">
    <property type="entry name" value="Folylpolyglutamate synthase/dihydrofolate synthase"/>
    <property type="match status" value="1"/>
</dbReference>
<comment type="catalytic activity">
    <reaction evidence="10">
        <text>(6S)-5,6,7,8-tetrahydrofolyl-(gamma-L-Glu)(n) + L-glutamate + ATP = (6S)-5,6,7,8-tetrahydrofolyl-(gamma-L-Glu)(n+1) + ADP + phosphate + H(+)</text>
        <dbReference type="Rhea" id="RHEA:10580"/>
        <dbReference type="Rhea" id="RHEA-COMP:14738"/>
        <dbReference type="Rhea" id="RHEA-COMP:14740"/>
        <dbReference type="ChEBI" id="CHEBI:15378"/>
        <dbReference type="ChEBI" id="CHEBI:29985"/>
        <dbReference type="ChEBI" id="CHEBI:30616"/>
        <dbReference type="ChEBI" id="CHEBI:43474"/>
        <dbReference type="ChEBI" id="CHEBI:141005"/>
        <dbReference type="ChEBI" id="CHEBI:456216"/>
        <dbReference type="EC" id="6.3.2.17"/>
    </reaction>
</comment>
<evidence type="ECO:0000256" key="5">
    <source>
        <dbReference type="ARBA" id="ARBA00022723"/>
    </source>
</evidence>
<evidence type="ECO:0000256" key="1">
    <source>
        <dbReference type="ARBA" id="ARBA00001946"/>
    </source>
</evidence>
<dbReference type="STRING" id="640635.SAMN04489806_2743"/>
<evidence type="ECO:0000256" key="9">
    <source>
        <dbReference type="ARBA" id="ARBA00030592"/>
    </source>
</evidence>
<evidence type="ECO:0000256" key="11">
    <source>
        <dbReference type="PIRNR" id="PIRNR001563"/>
    </source>
</evidence>
<dbReference type="InterPro" id="IPR036565">
    <property type="entry name" value="Mur-like_cat_sf"/>
</dbReference>
<protein>
    <recommendedName>
        <fullName evidence="3">tetrahydrofolate synthase</fullName>
        <ecNumber evidence="3">6.3.2.17</ecNumber>
    </recommendedName>
    <alternativeName>
        <fullName evidence="9">Tetrahydrofolylpolyglutamate synthase</fullName>
    </alternativeName>
</protein>
<dbReference type="InterPro" id="IPR001645">
    <property type="entry name" value="Folylpolyglutamate_synth"/>
</dbReference>